<dbReference type="EMBL" id="CP010777">
    <property type="protein sequence ID" value="AKQ45788.1"/>
    <property type="molecule type" value="Genomic_DNA"/>
</dbReference>
<dbReference type="KEGG" id="ruf:TH63_09265"/>
<dbReference type="PANTHER" id="PTHR10210">
    <property type="entry name" value="RIBOSE-PHOSPHATE DIPHOSPHOKINASE FAMILY MEMBER"/>
    <property type="match status" value="1"/>
</dbReference>
<dbReference type="AlphaFoldDB" id="A0A0H4VKB0"/>
<dbReference type="OrthoDB" id="643885at2"/>
<dbReference type="PANTHER" id="PTHR10210:SF32">
    <property type="entry name" value="RIBOSE-PHOSPHATE PYROPHOSPHOKINASE 2"/>
    <property type="match status" value="1"/>
</dbReference>
<dbReference type="Gene3D" id="3.40.50.2020">
    <property type="match status" value="2"/>
</dbReference>
<sequence length="297" mass="32808">MDWLIFGFPGNEPLAAQLAEQLQIPVGQATIRAFPDGESYVRLLSEVQNKNVLIVLTLDHPNDKFLPLFFFCQTAREAGARKIGLVAPYLAYMRQDKQFNPGEAVTSRQFAKLLSSVVDLIVTIDPHLHRVKGMEEIYSVPVTVLHAAPLLSAWVIENVKNPLLVGPDSESEQWVRQVAQAASAPYLVLEKHRKGDREVEIKVPPAEGWEQHQPILVDDIISTARTMIMATQQLITQGFQPPICLGIHPIFSDNSFEESIAAGAAKIITCDTISHPSNGIKVAPLLEKALVSLLRKA</sequence>
<comment type="catalytic activity">
    <reaction evidence="7">
        <text>D-ribose 5-phosphate + ATP = 5-phospho-alpha-D-ribose 1-diphosphate + AMP + H(+)</text>
        <dbReference type="Rhea" id="RHEA:15609"/>
        <dbReference type="ChEBI" id="CHEBI:15378"/>
        <dbReference type="ChEBI" id="CHEBI:30616"/>
        <dbReference type="ChEBI" id="CHEBI:58017"/>
        <dbReference type="ChEBI" id="CHEBI:78346"/>
        <dbReference type="ChEBI" id="CHEBI:456215"/>
        <dbReference type="EC" id="2.7.6.1"/>
    </reaction>
</comment>
<dbReference type="InterPro" id="IPR005946">
    <property type="entry name" value="Rib-P_diPkinase"/>
</dbReference>
<dbReference type="InterPro" id="IPR029099">
    <property type="entry name" value="Pribosyltran_N"/>
</dbReference>
<feature type="domain" description="Phosphoribosyltransferase" evidence="9">
    <location>
        <begin position="151"/>
        <end position="274"/>
    </location>
</feature>
<dbReference type="Pfam" id="PF00156">
    <property type="entry name" value="Pribosyltran"/>
    <property type="match status" value="1"/>
</dbReference>
<dbReference type="NCBIfam" id="NF005537">
    <property type="entry name" value="PRK07199.1"/>
    <property type="match status" value="1"/>
</dbReference>
<dbReference type="GO" id="GO:0000287">
    <property type="term" value="F:magnesium ion binding"/>
    <property type="evidence" value="ECO:0007669"/>
    <property type="project" value="InterPro"/>
</dbReference>
<evidence type="ECO:0000256" key="5">
    <source>
        <dbReference type="ARBA" id="ARBA00022777"/>
    </source>
</evidence>
<dbReference type="PATRIC" id="fig|1379910.4.peg.2009"/>
<dbReference type="GO" id="GO:0005737">
    <property type="term" value="C:cytoplasm"/>
    <property type="evidence" value="ECO:0007669"/>
    <property type="project" value="TreeGrafter"/>
</dbReference>
<keyword evidence="6" id="KW-0067">ATP-binding</keyword>
<dbReference type="GO" id="GO:0004749">
    <property type="term" value="F:ribose phosphate diphosphokinase activity"/>
    <property type="evidence" value="ECO:0007669"/>
    <property type="project" value="UniProtKB-EC"/>
</dbReference>
<evidence type="ECO:0000256" key="4">
    <source>
        <dbReference type="ARBA" id="ARBA00022741"/>
    </source>
</evidence>
<dbReference type="CDD" id="cd06223">
    <property type="entry name" value="PRTases_typeI"/>
    <property type="match status" value="2"/>
</dbReference>
<name>A0A0H4VKB0_9BACT</name>
<protein>
    <recommendedName>
        <fullName evidence="1">ribose-phosphate diphosphokinase</fullName>
        <ecNumber evidence="1">2.7.6.1</ecNumber>
    </recommendedName>
</protein>
<dbReference type="InterPro" id="IPR000836">
    <property type="entry name" value="PRTase_dom"/>
</dbReference>
<dbReference type="SUPFAM" id="SSF53271">
    <property type="entry name" value="PRTase-like"/>
    <property type="match status" value="2"/>
</dbReference>
<proteinExistence type="inferred from homology"/>
<evidence type="ECO:0000256" key="7">
    <source>
        <dbReference type="ARBA" id="ARBA00049535"/>
    </source>
</evidence>
<dbReference type="NCBIfam" id="TIGR01251">
    <property type="entry name" value="ribP_PPkin"/>
    <property type="match status" value="1"/>
</dbReference>
<dbReference type="InterPro" id="IPR029057">
    <property type="entry name" value="PRTase-like"/>
</dbReference>
<dbReference type="STRING" id="1379910.TH63_09265"/>
<dbReference type="GO" id="GO:0006164">
    <property type="term" value="P:purine nucleotide biosynthetic process"/>
    <property type="evidence" value="ECO:0007669"/>
    <property type="project" value="TreeGrafter"/>
</dbReference>
<gene>
    <name evidence="11" type="ORF">TH63_09265</name>
</gene>
<keyword evidence="4" id="KW-0547">Nucleotide-binding</keyword>
<evidence type="ECO:0000259" key="10">
    <source>
        <dbReference type="Pfam" id="PF13793"/>
    </source>
</evidence>
<evidence type="ECO:0000256" key="8">
    <source>
        <dbReference type="RuleBase" id="RU004324"/>
    </source>
</evidence>
<dbReference type="SMART" id="SM01400">
    <property type="entry name" value="Pribosyltran_N"/>
    <property type="match status" value="1"/>
</dbReference>
<dbReference type="RefSeq" id="WP_048920698.1">
    <property type="nucleotide sequence ID" value="NZ_CP010777.1"/>
</dbReference>
<comment type="similarity">
    <text evidence="8">Belongs to the ribose-phosphate pyrophosphokinase family.</text>
</comment>
<evidence type="ECO:0000259" key="9">
    <source>
        <dbReference type="Pfam" id="PF00156"/>
    </source>
</evidence>
<evidence type="ECO:0000256" key="2">
    <source>
        <dbReference type="ARBA" id="ARBA00022679"/>
    </source>
</evidence>
<accession>A0A0H4VKB0</accession>
<dbReference type="Pfam" id="PF13793">
    <property type="entry name" value="Pribosyltran_N"/>
    <property type="match status" value="1"/>
</dbReference>
<reference evidence="11 12" key="1">
    <citation type="submission" date="2015-01" db="EMBL/GenBank/DDBJ databases">
        <title>Rufibacter sp./DG31D/ whole genome sequencing.</title>
        <authorList>
            <person name="Kim M.K."/>
            <person name="Srinivasan S."/>
            <person name="Lee J.-J."/>
        </authorList>
    </citation>
    <scope>NUCLEOTIDE SEQUENCE [LARGE SCALE GENOMIC DNA]</scope>
    <source>
        <strain evidence="11 12">DG31D</strain>
    </source>
</reference>
<dbReference type="EC" id="2.7.6.1" evidence="1"/>
<keyword evidence="3 8" id="KW-0545">Nucleotide biosynthesis</keyword>
<feature type="domain" description="Ribose-phosphate pyrophosphokinase N-terminal" evidence="10">
    <location>
        <begin position="5"/>
        <end position="116"/>
    </location>
</feature>
<evidence type="ECO:0000256" key="3">
    <source>
        <dbReference type="ARBA" id="ARBA00022727"/>
    </source>
</evidence>
<dbReference type="GO" id="GO:0002189">
    <property type="term" value="C:ribose phosphate diphosphokinase complex"/>
    <property type="evidence" value="ECO:0007669"/>
    <property type="project" value="TreeGrafter"/>
</dbReference>
<evidence type="ECO:0000313" key="11">
    <source>
        <dbReference type="EMBL" id="AKQ45788.1"/>
    </source>
</evidence>
<evidence type="ECO:0000313" key="12">
    <source>
        <dbReference type="Proteomes" id="UP000036458"/>
    </source>
</evidence>
<dbReference type="GO" id="GO:0005524">
    <property type="term" value="F:ATP binding"/>
    <property type="evidence" value="ECO:0007669"/>
    <property type="project" value="UniProtKB-KW"/>
</dbReference>
<evidence type="ECO:0000256" key="6">
    <source>
        <dbReference type="ARBA" id="ARBA00022840"/>
    </source>
</evidence>
<dbReference type="Proteomes" id="UP000036458">
    <property type="component" value="Chromosome"/>
</dbReference>
<keyword evidence="12" id="KW-1185">Reference proteome</keyword>
<evidence type="ECO:0000256" key="1">
    <source>
        <dbReference type="ARBA" id="ARBA00013247"/>
    </source>
</evidence>
<keyword evidence="2 11" id="KW-0808">Transferase</keyword>
<dbReference type="GO" id="GO:0006015">
    <property type="term" value="P:5-phosphoribose 1-diphosphate biosynthetic process"/>
    <property type="evidence" value="ECO:0007669"/>
    <property type="project" value="TreeGrafter"/>
</dbReference>
<organism evidence="11 12">
    <name type="scientific">Rufibacter radiotolerans</name>
    <dbReference type="NCBI Taxonomy" id="1379910"/>
    <lineage>
        <taxon>Bacteria</taxon>
        <taxon>Pseudomonadati</taxon>
        <taxon>Bacteroidota</taxon>
        <taxon>Cytophagia</taxon>
        <taxon>Cytophagales</taxon>
        <taxon>Hymenobacteraceae</taxon>
        <taxon>Rufibacter</taxon>
    </lineage>
</organism>
<dbReference type="FunFam" id="3.40.50.2020:FF:000014">
    <property type="entry name" value="Ribose-phosphate pyrophosphokinase 1"/>
    <property type="match status" value="1"/>
</dbReference>
<dbReference type="GO" id="GO:0016301">
    <property type="term" value="F:kinase activity"/>
    <property type="evidence" value="ECO:0007669"/>
    <property type="project" value="UniProtKB-KW"/>
</dbReference>
<keyword evidence="5" id="KW-0418">Kinase</keyword>